<sequence>MLRSHRGRGPEPVRPLSRARSRTRNRIEDDDDDWEHISQFGSGWGDSPSQQAPNHRDEGGRGGGGGGIAGSGWDMWARPSRSKSQSRPSHSQTKPGRSAMKEPKQKLGRSLSLGRAGPSGYPNPSSAHGHGHHASYGGGGGGGLSPFPGYGGGAMGNMGMGGGGGGGGYAADAYSAHNLARRPRDWRAEYTPRSGLGGGILGGLIGGNKNGRGRSDVREYTDPIKRVLHPLLLATGSMAPISWDIRHPPISTHARSPDPVPSRYLDFPMLQRDPSPLDLAQLATSPPATFLRIMHPKLPWYIDIQASHSEGITVYDVLSQNVRGPPAADCREALLE</sequence>
<dbReference type="Proteomes" id="UP000308652">
    <property type="component" value="Unassembled WGS sequence"/>
</dbReference>
<feature type="region of interest" description="Disordered" evidence="1">
    <location>
        <begin position="1"/>
        <end position="137"/>
    </location>
</feature>
<dbReference type="Pfam" id="PF20415">
    <property type="entry name" value="DUF6699"/>
    <property type="match status" value="1"/>
</dbReference>
<name>A0A5C3LSA9_9AGAR</name>
<proteinExistence type="predicted"/>
<feature type="compositionally biased region" description="Gly residues" evidence="1">
    <location>
        <begin position="61"/>
        <end position="70"/>
    </location>
</feature>
<dbReference type="AlphaFoldDB" id="A0A5C3LSA9"/>
<evidence type="ECO:0000313" key="3">
    <source>
        <dbReference type="EMBL" id="TFK31661.1"/>
    </source>
</evidence>
<feature type="domain" description="DUF6699" evidence="2">
    <location>
        <begin position="241"/>
        <end position="320"/>
    </location>
</feature>
<evidence type="ECO:0000313" key="4">
    <source>
        <dbReference type="Proteomes" id="UP000308652"/>
    </source>
</evidence>
<evidence type="ECO:0000256" key="1">
    <source>
        <dbReference type="SAM" id="MobiDB-lite"/>
    </source>
</evidence>
<dbReference type="EMBL" id="ML213721">
    <property type="protein sequence ID" value="TFK31661.1"/>
    <property type="molecule type" value="Genomic_DNA"/>
</dbReference>
<reference evidence="3 4" key="1">
    <citation type="journal article" date="2019" name="Nat. Ecol. Evol.">
        <title>Megaphylogeny resolves global patterns of mushroom evolution.</title>
        <authorList>
            <person name="Varga T."/>
            <person name="Krizsan K."/>
            <person name="Foldi C."/>
            <person name="Dima B."/>
            <person name="Sanchez-Garcia M."/>
            <person name="Sanchez-Ramirez S."/>
            <person name="Szollosi G.J."/>
            <person name="Szarkandi J.G."/>
            <person name="Papp V."/>
            <person name="Albert L."/>
            <person name="Andreopoulos W."/>
            <person name="Angelini C."/>
            <person name="Antonin V."/>
            <person name="Barry K.W."/>
            <person name="Bougher N.L."/>
            <person name="Buchanan P."/>
            <person name="Buyck B."/>
            <person name="Bense V."/>
            <person name="Catcheside P."/>
            <person name="Chovatia M."/>
            <person name="Cooper J."/>
            <person name="Damon W."/>
            <person name="Desjardin D."/>
            <person name="Finy P."/>
            <person name="Geml J."/>
            <person name="Haridas S."/>
            <person name="Hughes K."/>
            <person name="Justo A."/>
            <person name="Karasinski D."/>
            <person name="Kautmanova I."/>
            <person name="Kiss B."/>
            <person name="Kocsube S."/>
            <person name="Kotiranta H."/>
            <person name="LaButti K.M."/>
            <person name="Lechner B.E."/>
            <person name="Liimatainen K."/>
            <person name="Lipzen A."/>
            <person name="Lukacs Z."/>
            <person name="Mihaltcheva S."/>
            <person name="Morgado L.N."/>
            <person name="Niskanen T."/>
            <person name="Noordeloos M.E."/>
            <person name="Ohm R.A."/>
            <person name="Ortiz-Santana B."/>
            <person name="Ovrebo C."/>
            <person name="Racz N."/>
            <person name="Riley R."/>
            <person name="Savchenko A."/>
            <person name="Shiryaev A."/>
            <person name="Soop K."/>
            <person name="Spirin V."/>
            <person name="Szebenyi C."/>
            <person name="Tomsovsky M."/>
            <person name="Tulloss R.E."/>
            <person name="Uehling J."/>
            <person name="Grigoriev I.V."/>
            <person name="Vagvolgyi C."/>
            <person name="Papp T."/>
            <person name="Martin F.M."/>
            <person name="Miettinen O."/>
            <person name="Hibbett D.S."/>
            <person name="Nagy L.G."/>
        </authorList>
    </citation>
    <scope>NUCLEOTIDE SEQUENCE [LARGE SCALE GENOMIC DNA]</scope>
    <source>
        <strain evidence="3 4">CBS 166.37</strain>
    </source>
</reference>
<protein>
    <recommendedName>
        <fullName evidence="2">DUF6699 domain-containing protein</fullName>
    </recommendedName>
</protein>
<accession>A0A5C3LSA9</accession>
<organism evidence="3 4">
    <name type="scientific">Crucibulum laeve</name>
    <dbReference type="NCBI Taxonomy" id="68775"/>
    <lineage>
        <taxon>Eukaryota</taxon>
        <taxon>Fungi</taxon>
        <taxon>Dikarya</taxon>
        <taxon>Basidiomycota</taxon>
        <taxon>Agaricomycotina</taxon>
        <taxon>Agaricomycetes</taxon>
        <taxon>Agaricomycetidae</taxon>
        <taxon>Agaricales</taxon>
        <taxon>Agaricineae</taxon>
        <taxon>Nidulariaceae</taxon>
        <taxon>Crucibulum</taxon>
    </lineage>
</organism>
<gene>
    <name evidence="3" type="ORF">BDQ12DRAFT_693750</name>
</gene>
<keyword evidence="4" id="KW-1185">Reference proteome</keyword>
<dbReference type="OrthoDB" id="3265169at2759"/>
<evidence type="ECO:0000259" key="2">
    <source>
        <dbReference type="Pfam" id="PF20415"/>
    </source>
</evidence>
<dbReference type="STRING" id="68775.A0A5C3LSA9"/>
<feature type="compositionally biased region" description="Low complexity" evidence="1">
    <location>
        <begin position="78"/>
        <end position="92"/>
    </location>
</feature>
<dbReference type="InterPro" id="IPR046522">
    <property type="entry name" value="DUF6699"/>
</dbReference>